<evidence type="ECO:0000313" key="4">
    <source>
        <dbReference type="Proteomes" id="UP000236161"/>
    </source>
</evidence>
<proteinExistence type="predicted"/>
<accession>A0A2H9ZT39</accession>
<dbReference type="AlphaFoldDB" id="A0A2H9ZT39"/>
<protein>
    <recommendedName>
        <fullName evidence="5">Sphingomyelin phosphodiesterase 4</fullName>
    </recommendedName>
</protein>
<dbReference type="EMBL" id="KZ454132">
    <property type="protein sequence ID" value="PKA46448.1"/>
    <property type="molecule type" value="Genomic_DNA"/>
</dbReference>
<evidence type="ECO:0000313" key="3">
    <source>
        <dbReference type="EMBL" id="PKA46448.1"/>
    </source>
</evidence>
<feature type="compositionally biased region" description="Basic and acidic residues" evidence="1">
    <location>
        <begin position="446"/>
        <end position="455"/>
    </location>
</feature>
<dbReference type="PANTHER" id="PTHR31801:SF1">
    <property type="entry name" value="SPHINGOMYELIN PHOSPHODIESTERASE"/>
    <property type="match status" value="1"/>
</dbReference>
<sequence length="800" mass="90254">MMPRPYSMDAHSRAEDLASSVLSSSSPPDIASAICDIESFIRKHSADQSRAFFSIAFPAIICRLFGFDDSSSFHSRSPAAAAAPSTAWIEQADHDPDLAARLFALLSTKGPLLSAVFSADRLRLVKYVFPAERLPEWMRFALQSEEHFSILAELCPLFRGRVKEDSLQRILQLQLNAFEYFLFWFAYYPVCKANCDGSDDTLLQKSRRKSRLGNWTSSLPVLAKSGRRSGQKTEVSLYLRLLYEYVHIFVPKYGLVAYQPYRSSLLNYSSTCDSSAFEEAEFIVNTLIHFWLVDGDFSPFSLSVRQSSVISFPTRAALGDSPPTSGLGEVLKLFVKHLNSCLVDTAVGNNEKVSGLIDYGSRVHVLCLENSFGSWNSMIQRPLYRFLLRTFLFCPVGASMKNVTQVFSVWIAYLEPWRVGPKDFTEFEQPVLQKPGSSSRASPSNQRKDAEEKESSKSRAVYTSLWDEYVAANFLFYTSLVVHFLGFAHKFFHANADPVVHMVMQLLNILTSSRELICLLQSLDKAYHSKASGLYSSMSNVDKFVPSIRLQLKDWEGGLCESEIGGSFLLEKCNQDLKLFSNEEDGAHKLLQLFVIRTEHEIQVMPGDRTFHLRESLSSIKSQISVLFGNQINCSRNISSARGSYAIHHNREEVFTPKHPGIGRRTSSNVKYKGDWMRRPISDTEVAWLARFFIRLSDWLNDSLGLDRGSSIEPLEPNYLELTREFSGFVGGPKEAAGMVITLITSLIVLLGQSIIKFMRAHEIRVNLRVLASKKLVMVLLVYATVYMLKNASSIVYCHR</sequence>
<feature type="transmembrane region" description="Helical" evidence="2">
    <location>
        <begin position="736"/>
        <end position="756"/>
    </location>
</feature>
<organism evidence="3 4">
    <name type="scientific">Apostasia shenzhenica</name>
    <dbReference type="NCBI Taxonomy" id="1088818"/>
    <lineage>
        <taxon>Eukaryota</taxon>
        <taxon>Viridiplantae</taxon>
        <taxon>Streptophyta</taxon>
        <taxon>Embryophyta</taxon>
        <taxon>Tracheophyta</taxon>
        <taxon>Spermatophyta</taxon>
        <taxon>Magnoliopsida</taxon>
        <taxon>Liliopsida</taxon>
        <taxon>Asparagales</taxon>
        <taxon>Orchidaceae</taxon>
        <taxon>Apostasioideae</taxon>
        <taxon>Apostasia</taxon>
    </lineage>
</organism>
<dbReference type="STRING" id="1088818.A0A2H9ZT39"/>
<dbReference type="PANTHER" id="PTHR31801">
    <property type="entry name" value="ALTERED INHERITANCE OF MITOCHONDRIA PROTEIN 24, MITOCHONDRIAL"/>
    <property type="match status" value="1"/>
</dbReference>
<dbReference type="OrthoDB" id="10251508at2759"/>
<name>A0A2H9ZT39_9ASPA</name>
<evidence type="ECO:0000256" key="2">
    <source>
        <dbReference type="SAM" id="Phobius"/>
    </source>
</evidence>
<feature type="region of interest" description="Disordered" evidence="1">
    <location>
        <begin position="431"/>
        <end position="455"/>
    </location>
</feature>
<gene>
    <name evidence="3" type="ORF">AXF42_Ash012580</name>
</gene>
<keyword evidence="4" id="KW-1185">Reference proteome</keyword>
<reference evidence="3 4" key="1">
    <citation type="journal article" date="2017" name="Nature">
        <title>The Apostasia genome and the evolution of orchids.</title>
        <authorList>
            <person name="Zhang G.Q."/>
            <person name="Liu K.W."/>
            <person name="Li Z."/>
            <person name="Lohaus R."/>
            <person name="Hsiao Y.Y."/>
            <person name="Niu S.C."/>
            <person name="Wang J.Y."/>
            <person name="Lin Y.C."/>
            <person name="Xu Q."/>
            <person name="Chen L.J."/>
            <person name="Yoshida K."/>
            <person name="Fujiwara S."/>
            <person name="Wang Z.W."/>
            <person name="Zhang Y.Q."/>
            <person name="Mitsuda N."/>
            <person name="Wang M."/>
            <person name="Liu G.H."/>
            <person name="Pecoraro L."/>
            <person name="Huang H.X."/>
            <person name="Xiao X.J."/>
            <person name="Lin M."/>
            <person name="Wu X.Y."/>
            <person name="Wu W.L."/>
            <person name="Chen Y.Y."/>
            <person name="Chang S.B."/>
            <person name="Sakamoto S."/>
            <person name="Ohme-Takagi M."/>
            <person name="Yagi M."/>
            <person name="Zeng S.J."/>
            <person name="Shen C.Y."/>
            <person name="Yeh C.M."/>
            <person name="Luo Y.B."/>
            <person name="Tsai W.C."/>
            <person name="Van de Peer Y."/>
            <person name="Liu Z.J."/>
        </authorList>
    </citation>
    <scope>NUCLEOTIDE SEQUENCE [LARGE SCALE GENOMIC DNA]</scope>
    <source>
        <strain evidence="4">cv. Shenzhen</strain>
        <tissue evidence="3">Stem</tissue>
    </source>
</reference>
<keyword evidence="2" id="KW-0812">Transmembrane</keyword>
<feature type="transmembrane region" description="Helical" evidence="2">
    <location>
        <begin position="776"/>
        <end position="797"/>
    </location>
</feature>
<evidence type="ECO:0008006" key="5">
    <source>
        <dbReference type="Google" id="ProtNLM"/>
    </source>
</evidence>
<dbReference type="Proteomes" id="UP000236161">
    <property type="component" value="Unassembled WGS sequence"/>
</dbReference>
<keyword evidence="2" id="KW-1133">Transmembrane helix</keyword>
<feature type="compositionally biased region" description="Polar residues" evidence="1">
    <location>
        <begin position="435"/>
        <end position="445"/>
    </location>
</feature>
<keyword evidence="2" id="KW-0472">Membrane</keyword>
<evidence type="ECO:0000256" key="1">
    <source>
        <dbReference type="SAM" id="MobiDB-lite"/>
    </source>
</evidence>